<dbReference type="STRING" id="1245469.S58_34780"/>
<feature type="region of interest" description="Disordered" evidence="1">
    <location>
        <begin position="1609"/>
        <end position="1629"/>
    </location>
</feature>
<evidence type="ECO:0000313" key="3">
    <source>
        <dbReference type="Proteomes" id="UP000011841"/>
    </source>
</evidence>
<dbReference type="HOGENOM" id="CLU_224529_0_0_5"/>
<organism evidence="2 3">
    <name type="scientific">Bradyrhizobium oligotrophicum S58</name>
    <dbReference type="NCBI Taxonomy" id="1245469"/>
    <lineage>
        <taxon>Bacteria</taxon>
        <taxon>Pseudomonadati</taxon>
        <taxon>Pseudomonadota</taxon>
        <taxon>Alphaproteobacteria</taxon>
        <taxon>Hyphomicrobiales</taxon>
        <taxon>Nitrobacteraceae</taxon>
        <taxon>Bradyrhizobium</taxon>
    </lineage>
</organism>
<sequence length="4118" mass="442663">MAASIILFAGATNALTIAGLTPNDPFTVEEILVTTPQGSGRIKINPVVIPSHASTAANHPRESILIADADVTLNPWNLKSWSGIQQDIKKLRDDAAFALAAVAEAERDALRSALANVSIDLAAAGFFGISGLPVAGGGKFEAHLKIDLTAFNPGHDDTALLTATFAGSGQITVSTLAGGANADAEFGFEVTLTRDELVNLLPSISLHPLPRFPALHLRWPKIPWPHLDWPSLDLSELLNLFRFDLPIPKINLGKSPIWVRWTTAPKLKLAINATKQLEITTAAAERGDGTLVCEIDPAGGHPTDIASINGFGITLDAAGKLTLAGTIAPAGSPGIDLPATVIEKPDALPFKIELAASRLDIQIPPVDLEHPTAVGVTATLKLPRVLIRAKNDPALLIAFHAEYAQTFDTPTGATSGQLTVLEIVEPYPVKLVALAAQEAADLAQALIRFLSALHVQGPDVPDLSNVFKVLDRVADMMAAAVRWLAQQVGAAAHALLGVAEAVGEVLAKLTRMLCDAIKSLGSSGPGIALVVEVRLDARTYALRQIVISPAWVSPPGQHFTGQELGLSLDIPLDWQPMLVIDLDGTPNVALLAAPPMNSPAILGTDLWLSRDAGVEAVRDTDGDGNRLVDKRLIQITAHLKTDKTAIALIRLSGGKVQFMQACKAAIQQTPVTLPAGTSLPAGLQVTRISGALTYGPLDWTNTVTATIEAQTKRLLPFLQSTNQSTPRFFDTLGQYIQINDKTPTAPTDKGNGQFELPLSVTLKLKDTSADFDLNVNVDVTNFSVRLSGGDKVRIFGGDTEDKTRFDLLGLTGKIVLIAPRDIHWPTGKFPFFGLDFSHGDVRLSLAPEVRLDLSYGQVASGGRGIVFHVDELGMSRSGLDLSAKVDRDTPVQLAGVDMPFRFDGGGLSIKNSEIQAFSIKGSGQLPPELVGEANATISISMGRGSDGSLIVQSAEAKLDKANDPIVCHATRFVLTITALGLEFQNFTGEGAGYHFYFTLTGTAVFQPREGEFADGLLKYLGSITITLDKAPLARDASMLLRAISFQVAVVPAKRFNFFNLFNFELRGIGFHPASPAFGGKPALSISGQVNFVEAGDVVSPRIDFHELWIAPPKAGQSLPQIRFDGLTLGIRFGGAASIEGTAMTVDDTLPSLYSPGALPKDVTVHGFLASGKLTIKGWGAMSASMGFLELRKPGGDLRQAFFLYGEADDLSIEIPTPVGPIYLREVGFGFGYRFTLAAFNRADQVTNVKDLIKVLDDISKYQGNLASVRSWEPEAEGNRVTLALRGLITIESASGESEYNADGEKELPNPILFDIVAALRSDFTFFLNARVWIARNYADWHDSSANDSWRNNPTLRGYVYLSVPRKEFLGRLIADGTGDVDGTHPKLPAPLVKAMKGIRWSATTYIRPGLFHQEFGWPYELGFTFEEKQGGGAFQIVCQGGLINRIEDGAMLYGIAFRANGYAQFGGQVGGRSFGASVVARADFSISAKFIAYISVKRFSDTLFYGSIAFDISLSLQVRIWLEFSVGFTDIHLEVGFSVSLTISIALEAAATPNSIAARGSASVGVGAFGRHIRLGIAFAVNPGRLDEARARVERFMQLGLTVAMPDAEKGLAPPAPELPRGPRAGDADQAVDNALDKHEAVTAPLPGALPIAQGRDLQPTAYWAMLFPVAGDHDQFVMVFVPRDHTETGLDNSVLPTVGTDGQLLGSFYPPPYGKRTDATGAVVDGPNANALQIALESGPGFSIDRFKWTGGTETVTVNATAPLPLQYNFDAVVARTADKKDSIKLDNFLSQCFVVRDKPQKSTSLGEPWAKRISAAPERLPDTREAAAQVLTEAGRDQLALGLEERAANDIEERRSAAVASLCDSAANLAASPAAWNQPATEGIDARSFGVAFRIDRTEIDALFPLKDDNPRKATFKLQAVDSTITPLDGNVHLFNPPERMFSERGPRLADPVIEATPNGIRLDWDLEPAFGPSAGVWHDPEFNLKHYRIERIVTTANSLDSRYKPLRITTKAAGPMRLVRDPVTANFVWRFVRPNAQFVDDLSDLPAELRRLLLPPSNIPANAPAGPPANLPDPPPSMLRYVVVPVDTAGTDGPPTPLVLQTTKAEPARKGVARAVLHFEYRGSQEKVVADVTTTTSLMPAFTLGIDDGGDLPAADPKKRKDLKSPRVYVVRVRKELAIPIGHYGSDAVSDARARPSAADFATKRPTDRDFVITLTDGLLPTAPGTPAEKVQEPSFDDPSAVVAATSPATPGYMINDLDGFRAAIGARRTPQDRLDNGPIGVRFAIQPQLNPTVNGDEPPWCPMDTTILIALTDVVTPDNSADNLPAVAAPVEVFEHPVKIDSAPLLAEDLDGEAGRVTILHPQKDATLAQLVGWRDGSTGTPPVVRLRDAARRVGTKVRWNARPAASETPATDRSAKRNALYFAGYDLFELDVAGEAEGATSAPTALTMHYLFSSSNVDANPGNALRVHVADGMMDAILVGGDQVANLDSLDDSGDAAKGQIRVIQVDNPANALTFDLKLCVRARGYRKLVVEPVPGKPPFADGKALALIFTRDPPASHLARVQALPASLARLDPAEIIDFAKIEAHYPSETSRLLASTATRQGAWYSPAESFLVWPERILRRSLALNVDEPVLTELLSNGRPERIAVALKITGAFDKADHLDGEIRRVLRTGSEETQNSNGFKPADAAGWTAASLRELFQSLVWNSNKPEIRAGYDKLPLPFRNARLTVSALKSGAPDVVLGSADWQIDLDPAMHPVLADVIDRARYATLPDRILRYPQLVLDAAARQAIETWLSNPANTIGASVWFDLRDWTAPVSKPALGFQLDGDFRFASVESPAEFRIEPPREKTTVSRTDVIKQIMGAIQRLTLQLDGKQVAAIGALSPANLVVKLGTAPGAPASTPQPFTVAAQTRPGPRYRRYEPVLEQSPKINAKEIAGWFDETPVQRDPYGWSILRSLGLAAGLKLYDTEARDYLPPAETLETLLGAFAEILPRYPIAGIGAPFVDIITHAGGTMSLASFDGSMSGVAADEVEALRSDKALSLVQIAMRPTVDRFARVWTDHGDERPGSFEPIEKVVAYFAVKPTDPTGAPKITIDLNGLNPAPGLVAIAEVIDLSSGLAKPPVVTLVSKAGTGNAELRTAMLDGVGEQQTLDIDASRLAPKAVAAIVRVTVNAGDAAQIFSQPAGSTWVTGATIEEISSPDGPEVQPFGRFPDMTARRYGALAAAGGHQSLIDAIERFRIYAVRRLPDGWPNATDVPTLVARIPEWTRRFFNHGPAAQPDRSAMPLFAIAEVTRPDPWRVGVAGDGTMEVLFTHDDRKRRLKRYAVRPFGRYEAFADALTHASDPDVPPQPPRLGGAWSDILADGADVQRKFEENWSQRFFDVVLPRTEPLAPPVLIEARRVEILPPATATDPAPRKVLELLYTRHPEEVLSEANVTVEGALSFETVSYGFWREFPMQCWANDLGSGSTTEKFGDWDRRPAPFQLIESDDEFGGLAQVPAPDGKSGLVPGRFTDGWRGALALRTEAIPYFFRTHVAAFASAGVVVSEPVIATIEEGHYELALPWKPGATAKPDDIFVSTPPPVWSVARHCSGPNPEIWVTFDLPLARLFDSMPQDSRKIWLQGNIPDVFMLPDPVARHEIGVVATDDAGLSAASAEIDIIGQQRTVTRPEPGKPVTASGYRMNLVGPLFSPSSSVLLSPARQSGSGTWWKLSPSVLVKPNATLPSDKFAPSIAAKDPTSGGTDPLRGFLLAPEEFGAAGIWPVVAPTTTLTFEVHVPTVNTGWPAFVAAVAAWRAVYLDYRAVAGAKAIWEFLDLWANTSWPPPATQPKKLTTAEFAAGLPWPPSTLPPDVSMSESGGWNWPTLTGGGVAQRQRVRAIVPKTGYSAKDFRTKIGEPICAEMRRVVTACDELKNPFANYAPLNTVLPADPPVLPPSGSIAKAAYRLATTKTLPECLDVVAAIPITVDRTAANIATKINDLIAAIEALRFTSTAIFDLGALEDEVADAVEMHLPCHALADASIVAKLADVDAGALGRLRVWSLLLRQPPDDGERKQMMDAIGQLAPDPQEDKAGLVKFVDRSLADQIFGSGRSPRIKVYRGTSVPQLDPIQRAGA</sequence>
<dbReference type="EMBL" id="AP012603">
    <property type="protein sequence ID" value="BAM89471.1"/>
    <property type="molecule type" value="Genomic_DNA"/>
</dbReference>
<evidence type="ECO:0000256" key="1">
    <source>
        <dbReference type="SAM" id="MobiDB-lite"/>
    </source>
</evidence>
<dbReference type="KEGG" id="aol:S58_34780"/>
<dbReference type="RefSeq" id="WP_015666583.1">
    <property type="nucleotide sequence ID" value="NC_020453.1"/>
</dbReference>
<protein>
    <submittedName>
        <fullName evidence="2">Uncharacterized protein</fullName>
    </submittedName>
</protein>
<reference evidence="2 3" key="1">
    <citation type="journal article" date="2013" name="Appl. Environ. Microbiol.">
        <title>Genome analysis suggests that the soil oligotrophic bacterium Agromonas oligotrophica (Bradyrhizobium oligotrophicum) is a nitrogen-fixing symbiont of Aeschynomene indica.</title>
        <authorList>
            <person name="Okubo T."/>
            <person name="Fukushima S."/>
            <person name="Itakura M."/>
            <person name="Oshima K."/>
            <person name="Longtonglang A."/>
            <person name="Teaumroong N."/>
            <person name="Mitsui H."/>
            <person name="Hattori M."/>
            <person name="Hattori R."/>
            <person name="Hattori T."/>
            <person name="Minamisawa K."/>
        </authorList>
    </citation>
    <scope>NUCLEOTIDE SEQUENCE [LARGE SCALE GENOMIC DNA]</scope>
    <source>
        <strain evidence="2 3">S58</strain>
    </source>
</reference>
<dbReference type="PATRIC" id="fig|1245469.3.peg.3553"/>
<dbReference type="eggNOG" id="COG2911">
    <property type="taxonomic scope" value="Bacteria"/>
</dbReference>
<dbReference type="GeneID" id="301817321"/>
<proteinExistence type="predicted"/>
<evidence type="ECO:0000313" key="2">
    <source>
        <dbReference type="EMBL" id="BAM89471.1"/>
    </source>
</evidence>
<dbReference type="Proteomes" id="UP000011841">
    <property type="component" value="Chromosome"/>
</dbReference>
<accession>M4Z8G1</accession>
<name>M4Z8G1_9BRAD</name>
<gene>
    <name evidence="2" type="ORF">S58_34780</name>
</gene>
<keyword evidence="3" id="KW-1185">Reference proteome</keyword>